<dbReference type="OrthoDB" id="9786141at2"/>
<sequence>MDVAVDLIAFAWDESEWKILLIERKYPPFEGKWALPGGFVEKDEDLPDAARRELLEETGVQLQSLAQIGTFGKPDRDPRKRVISVAYCAILHELFDTQAGDDAAKAIWFPLDALPELAFDHDAIVRMALHKMQDMYTLSKYLPASGPLSSEAIFGFKGIVLK</sequence>
<organism evidence="4 5">
    <name type="scientific">Phaeocystidibacter marisrubri</name>
    <dbReference type="NCBI Taxonomy" id="1577780"/>
    <lineage>
        <taxon>Bacteria</taxon>
        <taxon>Pseudomonadati</taxon>
        <taxon>Bacteroidota</taxon>
        <taxon>Flavobacteriia</taxon>
        <taxon>Flavobacteriales</taxon>
        <taxon>Phaeocystidibacteraceae</taxon>
        <taxon>Phaeocystidibacter</taxon>
    </lineage>
</organism>
<dbReference type="CDD" id="cd18873">
    <property type="entry name" value="NUDIX_NadM_like"/>
    <property type="match status" value="1"/>
</dbReference>
<dbReference type="GO" id="GO:0016787">
    <property type="term" value="F:hydrolase activity"/>
    <property type="evidence" value="ECO:0007669"/>
    <property type="project" value="UniProtKB-KW"/>
</dbReference>
<gene>
    <name evidence="4" type="ORF">F8C82_03845</name>
</gene>
<dbReference type="PANTHER" id="PTHR43736:SF4">
    <property type="entry name" value="SLR1690 PROTEIN"/>
    <property type="match status" value="1"/>
</dbReference>
<evidence type="ECO:0000313" key="4">
    <source>
        <dbReference type="EMBL" id="KAB2817541.1"/>
    </source>
</evidence>
<dbReference type="PRINTS" id="PR00502">
    <property type="entry name" value="NUDIXFAMILY"/>
</dbReference>
<keyword evidence="1 2" id="KW-0378">Hydrolase</keyword>
<dbReference type="AlphaFoldDB" id="A0A6L3ZI53"/>
<dbReference type="InterPro" id="IPR020476">
    <property type="entry name" value="Nudix_hydrolase"/>
</dbReference>
<keyword evidence="5" id="KW-1185">Reference proteome</keyword>
<evidence type="ECO:0000259" key="3">
    <source>
        <dbReference type="PROSITE" id="PS51462"/>
    </source>
</evidence>
<dbReference type="PROSITE" id="PS51462">
    <property type="entry name" value="NUDIX"/>
    <property type="match status" value="1"/>
</dbReference>
<accession>A0A6L3ZI53</accession>
<dbReference type="InterPro" id="IPR020084">
    <property type="entry name" value="NUDIX_hydrolase_CS"/>
</dbReference>
<evidence type="ECO:0000256" key="2">
    <source>
        <dbReference type="RuleBase" id="RU003476"/>
    </source>
</evidence>
<comment type="similarity">
    <text evidence="2">Belongs to the Nudix hydrolase family.</text>
</comment>
<dbReference type="Pfam" id="PF00293">
    <property type="entry name" value="NUDIX"/>
    <property type="match status" value="1"/>
</dbReference>
<dbReference type="PANTHER" id="PTHR43736">
    <property type="entry name" value="ADP-RIBOSE PYROPHOSPHATASE"/>
    <property type="match status" value="1"/>
</dbReference>
<proteinExistence type="inferred from homology"/>
<dbReference type="InterPro" id="IPR000086">
    <property type="entry name" value="NUDIX_hydrolase_dom"/>
</dbReference>
<protein>
    <submittedName>
        <fullName evidence="4">NUDIX hydrolase</fullName>
    </submittedName>
</protein>
<evidence type="ECO:0000313" key="5">
    <source>
        <dbReference type="Proteomes" id="UP000484164"/>
    </source>
</evidence>
<dbReference type="Proteomes" id="UP000484164">
    <property type="component" value="Unassembled WGS sequence"/>
</dbReference>
<evidence type="ECO:0000256" key="1">
    <source>
        <dbReference type="ARBA" id="ARBA00022801"/>
    </source>
</evidence>
<feature type="domain" description="Nudix hydrolase" evidence="3">
    <location>
        <begin position="1"/>
        <end position="133"/>
    </location>
</feature>
<reference evidence="4 5" key="1">
    <citation type="submission" date="2019-10" db="EMBL/GenBank/DDBJ databases">
        <title>Genome sequence of Phaeocystidibacter marisrubri JCM30614 (type strain).</title>
        <authorList>
            <person name="Bowman J.P."/>
        </authorList>
    </citation>
    <scope>NUCLEOTIDE SEQUENCE [LARGE SCALE GENOMIC DNA]</scope>
    <source>
        <strain evidence="4 5">JCM 30614</strain>
    </source>
</reference>
<dbReference type="SUPFAM" id="SSF55811">
    <property type="entry name" value="Nudix"/>
    <property type="match status" value="1"/>
</dbReference>
<dbReference type="RefSeq" id="WP_151692158.1">
    <property type="nucleotide sequence ID" value="NZ_BMGX01000002.1"/>
</dbReference>
<dbReference type="PROSITE" id="PS00893">
    <property type="entry name" value="NUDIX_BOX"/>
    <property type="match status" value="1"/>
</dbReference>
<dbReference type="EMBL" id="WBVQ01000001">
    <property type="protein sequence ID" value="KAB2817541.1"/>
    <property type="molecule type" value="Genomic_DNA"/>
</dbReference>
<dbReference type="InterPro" id="IPR015797">
    <property type="entry name" value="NUDIX_hydrolase-like_dom_sf"/>
</dbReference>
<name>A0A6L3ZI53_9FLAO</name>
<comment type="caution">
    <text evidence="4">The sequence shown here is derived from an EMBL/GenBank/DDBJ whole genome shotgun (WGS) entry which is preliminary data.</text>
</comment>
<dbReference type="Gene3D" id="3.90.79.10">
    <property type="entry name" value="Nucleoside Triphosphate Pyrophosphohydrolase"/>
    <property type="match status" value="1"/>
</dbReference>